<reference evidence="1 2" key="1">
    <citation type="journal article" date="2013" name="Nat. Genet.">
        <title>The genome of the hydatid tapeworm Echinococcus granulosus.</title>
        <authorList>
            <person name="Zheng H."/>
            <person name="Zhang W."/>
            <person name="Zhang L."/>
            <person name="Zhang Z."/>
            <person name="Li J."/>
            <person name="Lu G."/>
            <person name="Zhu Y."/>
            <person name="Wang Y."/>
            <person name="Huang Y."/>
            <person name="Liu J."/>
            <person name="Kang H."/>
            <person name="Chen J."/>
            <person name="Wang L."/>
            <person name="Chen A."/>
            <person name="Yu S."/>
            <person name="Gao Z."/>
            <person name="Jin L."/>
            <person name="Gu W."/>
            <person name="Wang Z."/>
            <person name="Zhao L."/>
            <person name="Shi B."/>
            <person name="Wen H."/>
            <person name="Lin R."/>
            <person name="Jones M.K."/>
            <person name="Brejova B."/>
            <person name="Vinar T."/>
            <person name="Zhao G."/>
            <person name="McManus D.P."/>
            <person name="Chen Z."/>
            <person name="Zhou Y."/>
            <person name="Wang S."/>
        </authorList>
    </citation>
    <scope>NUCLEOTIDE SEQUENCE [LARGE SCALE GENOMIC DNA]</scope>
</reference>
<dbReference type="KEGG" id="egl:EGR_05412"/>
<gene>
    <name evidence="1" type="ORF">EGR_05412</name>
</gene>
<dbReference type="RefSeq" id="XP_024350988.1">
    <property type="nucleotide sequence ID" value="XM_024494661.1"/>
</dbReference>
<sequence>MAFCYLMIEENLAYVKLELEISLTLQSLSTVLPHEKQQAVAILIDG</sequence>
<dbReference type="GeneID" id="36341127"/>
<evidence type="ECO:0000313" key="1">
    <source>
        <dbReference type="EMBL" id="EUB59792.1"/>
    </source>
</evidence>
<name>W6UNF8_ECHGR</name>
<protein>
    <submittedName>
        <fullName evidence="1">Uncharacterized protein</fullName>
    </submittedName>
</protein>
<evidence type="ECO:0000313" key="2">
    <source>
        <dbReference type="Proteomes" id="UP000019149"/>
    </source>
</evidence>
<proteinExistence type="predicted"/>
<dbReference type="Proteomes" id="UP000019149">
    <property type="component" value="Unassembled WGS sequence"/>
</dbReference>
<dbReference type="CTD" id="36341127"/>
<dbReference type="AlphaFoldDB" id="W6UNF8"/>
<comment type="caution">
    <text evidence="1">The sequence shown here is derived from an EMBL/GenBank/DDBJ whole genome shotgun (WGS) entry which is preliminary data.</text>
</comment>
<accession>W6UNF8</accession>
<dbReference type="EMBL" id="APAU02000039">
    <property type="protein sequence ID" value="EUB59792.1"/>
    <property type="molecule type" value="Genomic_DNA"/>
</dbReference>
<organism evidence="1 2">
    <name type="scientific">Echinococcus granulosus</name>
    <name type="common">Hydatid tapeworm</name>
    <dbReference type="NCBI Taxonomy" id="6210"/>
    <lineage>
        <taxon>Eukaryota</taxon>
        <taxon>Metazoa</taxon>
        <taxon>Spiralia</taxon>
        <taxon>Lophotrochozoa</taxon>
        <taxon>Platyhelminthes</taxon>
        <taxon>Cestoda</taxon>
        <taxon>Eucestoda</taxon>
        <taxon>Cyclophyllidea</taxon>
        <taxon>Taeniidae</taxon>
        <taxon>Echinococcus</taxon>
        <taxon>Echinococcus granulosus group</taxon>
    </lineage>
</organism>
<keyword evidence="2" id="KW-1185">Reference proteome</keyword>